<dbReference type="Proteomes" id="UP000092967">
    <property type="component" value="Chromosome"/>
</dbReference>
<organism evidence="1 2">
    <name type="scientific">Wenyingzhuangia fucanilytica</name>
    <dbReference type="NCBI Taxonomy" id="1790137"/>
    <lineage>
        <taxon>Bacteria</taxon>
        <taxon>Pseudomonadati</taxon>
        <taxon>Bacteroidota</taxon>
        <taxon>Flavobacteriia</taxon>
        <taxon>Flavobacteriales</taxon>
        <taxon>Flavobacteriaceae</taxon>
        <taxon>Wenyingzhuangia</taxon>
    </lineage>
</organism>
<accession>A0A1B1Y4I4</accession>
<dbReference type="EMBL" id="CP014224">
    <property type="protein sequence ID" value="ANW95682.1"/>
    <property type="molecule type" value="Genomic_DNA"/>
</dbReference>
<dbReference type="AlphaFoldDB" id="A0A1B1Y4I4"/>
<dbReference type="KEGG" id="wfu:AXE80_05055"/>
<evidence type="ECO:0000313" key="1">
    <source>
        <dbReference type="EMBL" id="ANW95682.1"/>
    </source>
</evidence>
<dbReference type="STRING" id="1790137.AXE80_05055"/>
<evidence type="ECO:0000313" key="2">
    <source>
        <dbReference type="Proteomes" id="UP000092967"/>
    </source>
</evidence>
<name>A0A1B1Y4I4_9FLAO</name>
<reference evidence="1 2" key="1">
    <citation type="submission" date="2016-02" db="EMBL/GenBank/DDBJ databases">
        <authorList>
            <person name="Wen L."/>
            <person name="He K."/>
            <person name="Yang H."/>
        </authorList>
    </citation>
    <scope>NUCLEOTIDE SEQUENCE [LARGE SCALE GENOMIC DNA]</scope>
    <source>
        <strain evidence="1 2">CZ1127</strain>
    </source>
</reference>
<keyword evidence="2" id="KW-1185">Reference proteome</keyword>
<sequence>MFDLFSCEQKTEIKNTRVVNDVHHNFKIKVGKNWKTELYFDDYQSRIYSADTTRNYSESFIIDITRFEGNITLSDNFRQHLMSQIKSIPRAYIIKEGFIDFKDSAAYAIYSFQKKEDIVLYNIQCYLTYPDHYFLLESKINGSQNLEKNTCESIAIFNSLTQMTKQ</sequence>
<protein>
    <submittedName>
        <fullName evidence="1">Uncharacterized protein</fullName>
    </submittedName>
</protein>
<gene>
    <name evidence="1" type="ORF">AXE80_05055</name>
</gene>
<proteinExistence type="predicted"/>